<dbReference type="KEGG" id="rbd:ALSL_2210"/>
<dbReference type="RefSeq" id="WP_126539129.1">
    <property type="nucleotide sequence ID" value="NZ_AP018560.1"/>
</dbReference>
<gene>
    <name evidence="2" type="ORF">ALSL_2210</name>
</gene>
<keyword evidence="3" id="KW-1185">Reference proteome</keyword>
<feature type="transmembrane region" description="Helical" evidence="1">
    <location>
        <begin position="45"/>
        <end position="66"/>
    </location>
</feature>
<organism evidence="2 3">
    <name type="scientific">Aerosticca soli</name>
    <dbReference type="NCBI Taxonomy" id="2010829"/>
    <lineage>
        <taxon>Bacteria</taxon>
        <taxon>Pseudomonadati</taxon>
        <taxon>Pseudomonadota</taxon>
        <taxon>Gammaproteobacteria</taxon>
        <taxon>Lysobacterales</taxon>
        <taxon>Rhodanobacteraceae</taxon>
        <taxon>Aerosticca</taxon>
    </lineage>
</organism>
<keyword evidence="1" id="KW-0472">Membrane</keyword>
<proteinExistence type="predicted"/>
<evidence type="ECO:0000313" key="2">
    <source>
        <dbReference type="EMBL" id="BBD80836.1"/>
    </source>
</evidence>
<accession>A0A2Z6E6P4</accession>
<name>A0A2Z6E6P4_9GAMM</name>
<reference evidence="3" key="1">
    <citation type="submission" date="2018-04" db="EMBL/GenBank/DDBJ databases">
        <authorList>
            <person name="Watanabe M."/>
            <person name="Kojima H."/>
        </authorList>
    </citation>
    <scope>NUCLEOTIDE SEQUENCE [LARGE SCALE GENOMIC DNA]</scope>
    <source>
        <strain evidence="3">Dysh456</strain>
    </source>
</reference>
<keyword evidence="1" id="KW-1133">Transmembrane helix</keyword>
<keyword evidence="1" id="KW-0812">Transmembrane</keyword>
<dbReference type="AlphaFoldDB" id="A0A2Z6E6P4"/>
<dbReference type="OrthoDB" id="5959630at2"/>
<evidence type="ECO:0000256" key="1">
    <source>
        <dbReference type="SAM" id="Phobius"/>
    </source>
</evidence>
<evidence type="ECO:0000313" key="3">
    <source>
        <dbReference type="Proteomes" id="UP000270530"/>
    </source>
</evidence>
<dbReference type="EMBL" id="AP018560">
    <property type="protein sequence ID" value="BBD80836.1"/>
    <property type="molecule type" value="Genomic_DNA"/>
</dbReference>
<feature type="transmembrane region" description="Helical" evidence="1">
    <location>
        <begin position="12"/>
        <end position="33"/>
    </location>
</feature>
<dbReference type="Proteomes" id="UP000270530">
    <property type="component" value="Chromosome"/>
</dbReference>
<feature type="transmembrane region" description="Helical" evidence="1">
    <location>
        <begin position="72"/>
        <end position="103"/>
    </location>
</feature>
<sequence length="136" mass="14757">MSTLLALLSGLVWWVLYSSLLALPCALVAWVVLRWTERCRVPFNRVYLACLLWTLLGAVLLIGTAVHFKLRLAAVLALFAFAPMRLALVLDMLLGVLCLWRLVPRADARRIRPASACLAVAVVVAIGFGAATSLAG</sequence>
<feature type="transmembrane region" description="Helical" evidence="1">
    <location>
        <begin position="115"/>
        <end position="135"/>
    </location>
</feature>
<protein>
    <submittedName>
        <fullName evidence="2">Uncharacterized protein</fullName>
    </submittedName>
</protein>
<reference evidence="3" key="2">
    <citation type="submission" date="2018-06" db="EMBL/GenBank/DDBJ databases">
        <title>Genome sequence of Rhodanobacteraceae bacterium strain Dysh456.</title>
        <authorList>
            <person name="Fukui M."/>
        </authorList>
    </citation>
    <scope>NUCLEOTIDE SEQUENCE [LARGE SCALE GENOMIC DNA]</scope>
    <source>
        <strain evidence="3">Dysh456</strain>
    </source>
</reference>